<evidence type="ECO:0000259" key="8">
    <source>
        <dbReference type="Pfam" id="PF21981"/>
    </source>
</evidence>
<name>A0A160DVD2_9GAMM</name>
<evidence type="ECO:0000256" key="1">
    <source>
        <dbReference type="ARBA" id="ARBA00004496"/>
    </source>
</evidence>
<dbReference type="KEGG" id="dko:I596_2294"/>
<dbReference type="PANTHER" id="PTHR33602:SF1">
    <property type="entry name" value="REGULATORY PROTEIN RECX FAMILY PROTEIN"/>
    <property type="match status" value="1"/>
</dbReference>
<gene>
    <name evidence="5" type="primary">recX</name>
    <name evidence="10" type="ORF">I596_2294</name>
</gene>
<comment type="similarity">
    <text evidence="2 5">Belongs to the RecX family.</text>
</comment>
<dbReference type="AlphaFoldDB" id="A0A160DVD2"/>
<evidence type="ECO:0000313" key="10">
    <source>
        <dbReference type="EMBL" id="ANB18304.1"/>
    </source>
</evidence>
<dbReference type="InterPro" id="IPR053925">
    <property type="entry name" value="RecX_HTH_3rd"/>
</dbReference>
<dbReference type="Proteomes" id="UP000076830">
    <property type="component" value="Chromosome"/>
</dbReference>
<feature type="domain" description="RecX second three-helical" evidence="7">
    <location>
        <begin position="77"/>
        <end position="117"/>
    </location>
</feature>
<feature type="region of interest" description="Disordered" evidence="6">
    <location>
        <begin position="161"/>
        <end position="180"/>
    </location>
</feature>
<evidence type="ECO:0000256" key="6">
    <source>
        <dbReference type="SAM" id="MobiDB-lite"/>
    </source>
</evidence>
<comment type="function">
    <text evidence="5">Modulates RecA activity.</text>
</comment>
<evidence type="ECO:0000256" key="5">
    <source>
        <dbReference type="HAMAP-Rule" id="MF_01114"/>
    </source>
</evidence>
<dbReference type="EMBL" id="CP015249">
    <property type="protein sequence ID" value="ANB18304.1"/>
    <property type="molecule type" value="Genomic_DNA"/>
</dbReference>
<dbReference type="Pfam" id="PF21981">
    <property type="entry name" value="RecX_HTH3"/>
    <property type="match status" value="1"/>
</dbReference>
<dbReference type="STRING" id="1300342.I596_2294"/>
<evidence type="ECO:0000259" key="7">
    <source>
        <dbReference type="Pfam" id="PF02631"/>
    </source>
</evidence>
<keyword evidence="4 5" id="KW-0963">Cytoplasm</keyword>
<evidence type="ECO:0000256" key="3">
    <source>
        <dbReference type="ARBA" id="ARBA00018111"/>
    </source>
</evidence>
<dbReference type="Pfam" id="PF02631">
    <property type="entry name" value="RecX_HTH2"/>
    <property type="match status" value="1"/>
</dbReference>
<sequence>MSTAAGRPPRHSGAPIMTSRPPRTPADKPAAYDRALGWLARREHSRSELRTKLARGGHAADEAAAALEALEAGALQSDARFAGALARSRAGQGYGPRRIVAELRSHGIADAAVRDALAEVDVDWLASARRQLQRQYGRTPARSAQERARRAAFLLRRGFDGPTVGALTRADAGSDDDSFD</sequence>
<dbReference type="InterPro" id="IPR003783">
    <property type="entry name" value="Regulatory_RecX"/>
</dbReference>
<dbReference type="HAMAP" id="MF_01114">
    <property type="entry name" value="RecX"/>
    <property type="match status" value="1"/>
</dbReference>
<comment type="subcellular location">
    <subcellularLocation>
        <location evidence="1 5">Cytoplasm</location>
    </subcellularLocation>
</comment>
<dbReference type="Pfam" id="PF21982">
    <property type="entry name" value="RecX_HTH1"/>
    <property type="match status" value="1"/>
</dbReference>
<evidence type="ECO:0000313" key="11">
    <source>
        <dbReference type="Proteomes" id="UP000076830"/>
    </source>
</evidence>
<dbReference type="PANTHER" id="PTHR33602">
    <property type="entry name" value="REGULATORY PROTEIN RECX FAMILY PROTEIN"/>
    <property type="match status" value="1"/>
</dbReference>
<dbReference type="GO" id="GO:0006282">
    <property type="term" value="P:regulation of DNA repair"/>
    <property type="evidence" value="ECO:0007669"/>
    <property type="project" value="UniProtKB-UniRule"/>
</dbReference>
<dbReference type="InterPro" id="IPR053924">
    <property type="entry name" value="RecX_HTH_2nd"/>
</dbReference>
<evidence type="ECO:0000259" key="9">
    <source>
        <dbReference type="Pfam" id="PF21982"/>
    </source>
</evidence>
<keyword evidence="11" id="KW-1185">Reference proteome</keyword>
<protein>
    <recommendedName>
        <fullName evidence="3 5">Regulatory protein RecX</fullName>
    </recommendedName>
</protein>
<proteinExistence type="inferred from homology"/>
<dbReference type="PATRIC" id="fig|1300342.3.peg.2237"/>
<accession>A0A160DVD2</accession>
<dbReference type="InterPro" id="IPR036388">
    <property type="entry name" value="WH-like_DNA-bd_sf"/>
</dbReference>
<organism evidence="10 11">
    <name type="scientific">Dokdonella koreensis DS-123</name>
    <dbReference type="NCBI Taxonomy" id="1300342"/>
    <lineage>
        <taxon>Bacteria</taxon>
        <taxon>Pseudomonadati</taxon>
        <taxon>Pseudomonadota</taxon>
        <taxon>Gammaproteobacteria</taxon>
        <taxon>Lysobacterales</taxon>
        <taxon>Rhodanobacteraceae</taxon>
        <taxon>Dokdonella</taxon>
    </lineage>
</organism>
<dbReference type="InterPro" id="IPR053926">
    <property type="entry name" value="RecX_HTH_1st"/>
</dbReference>
<feature type="domain" description="RecX first three-helical" evidence="9">
    <location>
        <begin position="31"/>
        <end position="68"/>
    </location>
</feature>
<reference evidence="10 11" key="1">
    <citation type="submission" date="2016-04" db="EMBL/GenBank/DDBJ databases">
        <title>Complete genome sequence of Dokdonella koreensis DS-123T.</title>
        <authorList>
            <person name="Kim J.F."/>
            <person name="Lee H."/>
            <person name="Kwak M.-J."/>
        </authorList>
    </citation>
    <scope>NUCLEOTIDE SEQUENCE [LARGE SCALE GENOMIC DNA]</scope>
    <source>
        <strain evidence="10 11">DS-123</strain>
    </source>
</reference>
<dbReference type="Gene3D" id="1.10.10.10">
    <property type="entry name" value="Winged helix-like DNA-binding domain superfamily/Winged helix DNA-binding domain"/>
    <property type="match status" value="3"/>
</dbReference>
<feature type="domain" description="RecX third three-helical" evidence="8">
    <location>
        <begin position="122"/>
        <end position="161"/>
    </location>
</feature>
<evidence type="ECO:0000256" key="4">
    <source>
        <dbReference type="ARBA" id="ARBA00022490"/>
    </source>
</evidence>
<dbReference type="GO" id="GO:0005737">
    <property type="term" value="C:cytoplasm"/>
    <property type="evidence" value="ECO:0007669"/>
    <property type="project" value="UniProtKB-SubCell"/>
</dbReference>
<feature type="region of interest" description="Disordered" evidence="6">
    <location>
        <begin position="1"/>
        <end position="30"/>
    </location>
</feature>
<evidence type="ECO:0000256" key="2">
    <source>
        <dbReference type="ARBA" id="ARBA00009695"/>
    </source>
</evidence>